<evidence type="ECO:0000313" key="6">
    <source>
        <dbReference type="Proteomes" id="UP000054241"/>
    </source>
</evidence>
<gene>
    <name evidence="5" type="ORF">AQI88_07305</name>
</gene>
<organism evidence="5 6">
    <name type="scientific">Streptomyces cellostaticus</name>
    <dbReference type="NCBI Taxonomy" id="67285"/>
    <lineage>
        <taxon>Bacteria</taxon>
        <taxon>Bacillati</taxon>
        <taxon>Actinomycetota</taxon>
        <taxon>Actinomycetes</taxon>
        <taxon>Kitasatosporales</taxon>
        <taxon>Streptomycetaceae</taxon>
        <taxon>Streptomyces</taxon>
    </lineage>
</organism>
<dbReference type="Gene3D" id="1.10.10.10">
    <property type="entry name" value="Winged helix-like DNA-binding domain superfamily/Winged helix DNA-binding domain"/>
    <property type="match status" value="1"/>
</dbReference>
<dbReference type="PANTHER" id="PTHR33204:SF37">
    <property type="entry name" value="HTH-TYPE TRANSCRIPTIONAL REGULATOR YODB"/>
    <property type="match status" value="1"/>
</dbReference>
<keyword evidence="6" id="KW-1185">Reference proteome</keyword>
<evidence type="ECO:0000313" key="5">
    <source>
        <dbReference type="EMBL" id="KUM97509.1"/>
    </source>
</evidence>
<keyword evidence="2" id="KW-0238">DNA-binding</keyword>
<accession>A0A101NQG9</accession>
<dbReference type="InterPro" id="IPR002577">
    <property type="entry name" value="HTH_HxlR"/>
</dbReference>
<name>A0A101NQG9_9ACTN</name>
<dbReference type="InterPro" id="IPR036388">
    <property type="entry name" value="WH-like_DNA-bd_sf"/>
</dbReference>
<dbReference type="EMBL" id="LMWL01000010">
    <property type="protein sequence ID" value="KUM97509.1"/>
    <property type="molecule type" value="Genomic_DNA"/>
</dbReference>
<dbReference type="PANTHER" id="PTHR33204">
    <property type="entry name" value="TRANSCRIPTIONAL REGULATOR, MARR FAMILY"/>
    <property type="match status" value="1"/>
</dbReference>
<dbReference type="SUPFAM" id="SSF46785">
    <property type="entry name" value="Winged helix' DNA-binding domain"/>
    <property type="match status" value="1"/>
</dbReference>
<reference evidence="5 6" key="1">
    <citation type="submission" date="2015-10" db="EMBL/GenBank/DDBJ databases">
        <title>Draft genome sequence of Streptomyces cellostaticus DSM 40189, type strain for the species Streptomyces cellostaticus.</title>
        <authorList>
            <person name="Ruckert C."/>
            <person name="Winkler A."/>
            <person name="Kalinowski J."/>
            <person name="Kampfer P."/>
            <person name="Glaeser S."/>
        </authorList>
    </citation>
    <scope>NUCLEOTIDE SEQUENCE [LARGE SCALE GENOMIC DNA]</scope>
    <source>
        <strain evidence="5 6">DSM 40189</strain>
    </source>
</reference>
<sequence length="113" mass="12479">MKQSTPLPGRPVRGSHTGRPIMALLDLLGRRWVLRVLWELRDGSAPTFRQLQQRCGGVSSSVLTERLRELGEADLVEHTGEGYVLTGQGTALLGRLAPLDAWAADWHPKATRD</sequence>
<evidence type="ECO:0000256" key="1">
    <source>
        <dbReference type="ARBA" id="ARBA00023015"/>
    </source>
</evidence>
<keyword evidence="3" id="KW-0804">Transcription</keyword>
<evidence type="ECO:0000256" key="2">
    <source>
        <dbReference type="ARBA" id="ARBA00023125"/>
    </source>
</evidence>
<evidence type="ECO:0000256" key="3">
    <source>
        <dbReference type="ARBA" id="ARBA00023163"/>
    </source>
</evidence>
<dbReference type="AlphaFoldDB" id="A0A101NQG9"/>
<dbReference type="OrthoDB" id="8904061at2"/>
<comment type="caution">
    <text evidence="5">The sequence shown here is derived from an EMBL/GenBank/DDBJ whole genome shotgun (WGS) entry which is preliminary data.</text>
</comment>
<dbReference type="STRING" id="67285.AQI88_07305"/>
<dbReference type="InterPro" id="IPR036390">
    <property type="entry name" value="WH_DNA-bd_sf"/>
</dbReference>
<keyword evidence="1" id="KW-0805">Transcription regulation</keyword>
<dbReference type="Proteomes" id="UP000054241">
    <property type="component" value="Unassembled WGS sequence"/>
</dbReference>
<dbReference type="Pfam" id="PF01638">
    <property type="entry name" value="HxlR"/>
    <property type="match status" value="1"/>
</dbReference>
<dbReference type="PROSITE" id="PS51118">
    <property type="entry name" value="HTH_HXLR"/>
    <property type="match status" value="1"/>
</dbReference>
<evidence type="ECO:0000259" key="4">
    <source>
        <dbReference type="PROSITE" id="PS51118"/>
    </source>
</evidence>
<proteinExistence type="predicted"/>
<dbReference type="GO" id="GO:0003677">
    <property type="term" value="F:DNA binding"/>
    <property type="evidence" value="ECO:0007669"/>
    <property type="project" value="UniProtKB-KW"/>
</dbReference>
<protein>
    <recommendedName>
        <fullName evidence="4">HTH hxlR-type domain-containing protein</fullName>
    </recommendedName>
</protein>
<feature type="domain" description="HTH hxlR-type" evidence="4">
    <location>
        <begin position="19"/>
        <end position="111"/>
    </location>
</feature>